<sequence>MSKPFEYSYNPQWSTYHAQASANASYVPYQYDIQQQQQHIAPPTHSSLGPSPHRTFETGNPAHAVTIPSRRGRLSSATRTCHDSSDTNIFPASGVRSFPRPHPAISAQWVLQNPGRSWDASMPPPLQLEYLPRRPENSGYTSEQPVHFNSHRLPGPYVQDILSNNPGLDDAEATVFEHTGCKRVQWTFDFPGLSLLTRRIPVIDNNRHLTRLEIAREICSEIVRTMRSAKSQKSGIDNRWRLDKCSHKHLRLVALAFHGSSWVPVLAVDA</sequence>
<dbReference type="Proteomes" id="UP001150266">
    <property type="component" value="Unassembled WGS sequence"/>
</dbReference>
<reference evidence="1" key="1">
    <citation type="submission" date="2022-08" db="EMBL/GenBank/DDBJ databases">
        <title>A Global Phylogenomic Analysis of the Shiitake Genus Lentinula.</title>
        <authorList>
            <consortium name="DOE Joint Genome Institute"/>
            <person name="Sierra-Patev S."/>
            <person name="Min B."/>
            <person name="Naranjo-Ortiz M."/>
            <person name="Looney B."/>
            <person name="Konkel Z."/>
            <person name="Slot J.C."/>
            <person name="Sakamoto Y."/>
            <person name="Steenwyk J.L."/>
            <person name="Rokas A."/>
            <person name="Carro J."/>
            <person name="Camarero S."/>
            <person name="Ferreira P."/>
            <person name="Molpeceres G."/>
            <person name="Ruiz-Duenas F.J."/>
            <person name="Serrano A."/>
            <person name="Henrissat B."/>
            <person name="Drula E."/>
            <person name="Hughes K.W."/>
            <person name="Mata J.L."/>
            <person name="Ishikawa N.K."/>
            <person name="Vargas-Isla R."/>
            <person name="Ushijima S."/>
            <person name="Smith C.A."/>
            <person name="Ahrendt S."/>
            <person name="Andreopoulos W."/>
            <person name="He G."/>
            <person name="Labutti K."/>
            <person name="Lipzen A."/>
            <person name="Ng V."/>
            <person name="Riley R."/>
            <person name="Sandor L."/>
            <person name="Barry K."/>
            <person name="Martinez A.T."/>
            <person name="Xiao Y."/>
            <person name="Gibbons J.G."/>
            <person name="Terashima K."/>
            <person name="Grigoriev I.V."/>
            <person name="Hibbett D.S."/>
        </authorList>
    </citation>
    <scope>NUCLEOTIDE SEQUENCE</scope>
    <source>
        <strain evidence="1">JLM2183</strain>
    </source>
</reference>
<dbReference type="AlphaFoldDB" id="A0A9W9A691"/>
<keyword evidence="2" id="KW-1185">Reference proteome</keyword>
<evidence type="ECO:0000313" key="2">
    <source>
        <dbReference type="Proteomes" id="UP001150266"/>
    </source>
</evidence>
<protein>
    <submittedName>
        <fullName evidence="1">Uncharacterized protein</fullName>
    </submittedName>
</protein>
<dbReference type="EMBL" id="JAOTPV010000014">
    <property type="protein sequence ID" value="KAJ4475472.1"/>
    <property type="molecule type" value="Genomic_DNA"/>
</dbReference>
<gene>
    <name evidence="1" type="ORF">J3R30DRAFT_556759</name>
</gene>
<proteinExistence type="predicted"/>
<evidence type="ECO:0000313" key="1">
    <source>
        <dbReference type="EMBL" id="KAJ4475472.1"/>
    </source>
</evidence>
<organism evidence="1 2">
    <name type="scientific">Lentinula aciculospora</name>
    <dbReference type="NCBI Taxonomy" id="153920"/>
    <lineage>
        <taxon>Eukaryota</taxon>
        <taxon>Fungi</taxon>
        <taxon>Dikarya</taxon>
        <taxon>Basidiomycota</taxon>
        <taxon>Agaricomycotina</taxon>
        <taxon>Agaricomycetes</taxon>
        <taxon>Agaricomycetidae</taxon>
        <taxon>Agaricales</taxon>
        <taxon>Marasmiineae</taxon>
        <taxon>Omphalotaceae</taxon>
        <taxon>Lentinula</taxon>
    </lineage>
</organism>
<name>A0A9W9A691_9AGAR</name>
<accession>A0A9W9A691</accession>
<dbReference type="OrthoDB" id="2602575at2759"/>
<comment type="caution">
    <text evidence="1">The sequence shown here is derived from an EMBL/GenBank/DDBJ whole genome shotgun (WGS) entry which is preliminary data.</text>
</comment>